<sequence>MATSSSNSSAPLSVCPSAGPGGNETTATPSLQACKSSGCKIGTYVEKTKRRCSQFVSAPYIMQKPLVVNGTTAIFQMGGQMAKVGDIPSLSAVTGGDGKAIYRIKPGTHAHVINYVLVDEGSDSMEKAKSGDQETMRMLLDSQRESATSKLQKFIANHRGTTTNNAAAPAPVPPVATPAVVTVQPPAVQPSALITTPQIHPDFSIASVEGAVSFASPNLEPIATPTALTAAPSIPPSLAPATTNNNNNAVERLQAEILELRRTVVRLQGEKLYSLENCSN</sequence>
<dbReference type="KEGG" id="dwi:6642529"/>
<reference evidence="3 4" key="1">
    <citation type="journal article" date="2007" name="Nature">
        <title>Evolution of genes and genomes on the Drosophila phylogeny.</title>
        <authorList>
            <consortium name="Drosophila 12 Genomes Consortium"/>
            <person name="Clark A.G."/>
            <person name="Eisen M.B."/>
            <person name="Smith D.R."/>
            <person name="Bergman C.M."/>
            <person name="Oliver B."/>
            <person name="Markow T.A."/>
            <person name="Kaufman T.C."/>
            <person name="Kellis M."/>
            <person name="Gelbart W."/>
            <person name="Iyer V.N."/>
            <person name="Pollard D.A."/>
            <person name="Sackton T.B."/>
            <person name="Larracuente A.M."/>
            <person name="Singh N.D."/>
            <person name="Abad J.P."/>
            <person name="Abt D.N."/>
            <person name="Adryan B."/>
            <person name="Aguade M."/>
            <person name="Akashi H."/>
            <person name="Anderson W.W."/>
            <person name="Aquadro C.F."/>
            <person name="Ardell D.H."/>
            <person name="Arguello R."/>
            <person name="Artieri C.G."/>
            <person name="Barbash D.A."/>
            <person name="Barker D."/>
            <person name="Barsanti P."/>
            <person name="Batterham P."/>
            <person name="Batzoglou S."/>
            <person name="Begun D."/>
            <person name="Bhutkar A."/>
            <person name="Blanco E."/>
            <person name="Bosak S.A."/>
            <person name="Bradley R.K."/>
            <person name="Brand A.D."/>
            <person name="Brent M.R."/>
            <person name="Brooks A.N."/>
            <person name="Brown R.H."/>
            <person name="Butlin R.K."/>
            <person name="Caggese C."/>
            <person name="Calvi B.R."/>
            <person name="Bernardo de Carvalho A."/>
            <person name="Caspi A."/>
            <person name="Castrezana S."/>
            <person name="Celniker S.E."/>
            <person name="Chang J.L."/>
            <person name="Chapple C."/>
            <person name="Chatterji S."/>
            <person name="Chinwalla A."/>
            <person name="Civetta A."/>
            <person name="Clifton S.W."/>
            <person name="Comeron J.M."/>
            <person name="Costello J.C."/>
            <person name="Coyne J.A."/>
            <person name="Daub J."/>
            <person name="David R.G."/>
            <person name="Delcher A.L."/>
            <person name="Delehaunty K."/>
            <person name="Do C.B."/>
            <person name="Ebling H."/>
            <person name="Edwards K."/>
            <person name="Eickbush T."/>
            <person name="Evans J.D."/>
            <person name="Filipski A."/>
            <person name="Findeiss S."/>
            <person name="Freyhult E."/>
            <person name="Fulton L."/>
            <person name="Fulton R."/>
            <person name="Garcia A.C."/>
            <person name="Gardiner A."/>
            <person name="Garfield D.A."/>
            <person name="Garvin B.E."/>
            <person name="Gibson G."/>
            <person name="Gilbert D."/>
            <person name="Gnerre S."/>
            <person name="Godfrey J."/>
            <person name="Good R."/>
            <person name="Gotea V."/>
            <person name="Gravely B."/>
            <person name="Greenberg A.J."/>
            <person name="Griffiths-Jones S."/>
            <person name="Gross S."/>
            <person name="Guigo R."/>
            <person name="Gustafson E.A."/>
            <person name="Haerty W."/>
            <person name="Hahn M.W."/>
            <person name="Halligan D.L."/>
            <person name="Halpern A.L."/>
            <person name="Halter G.M."/>
            <person name="Han M.V."/>
            <person name="Heger A."/>
            <person name="Hillier L."/>
            <person name="Hinrichs A.S."/>
            <person name="Holmes I."/>
            <person name="Hoskins R.A."/>
            <person name="Hubisz M.J."/>
            <person name="Hultmark D."/>
            <person name="Huntley M.A."/>
            <person name="Jaffe D.B."/>
            <person name="Jagadeeshan S."/>
            <person name="Jeck W.R."/>
            <person name="Johnson J."/>
            <person name="Jones C.D."/>
            <person name="Jordan W.C."/>
            <person name="Karpen G.H."/>
            <person name="Kataoka E."/>
            <person name="Keightley P.D."/>
            <person name="Kheradpour P."/>
            <person name="Kirkness E.F."/>
            <person name="Koerich L.B."/>
            <person name="Kristiansen K."/>
            <person name="Kudrna D."/>
            <person name="Kulathinal R.J."/>
            <person name="Kumar S."/>
            <person name="Kwok R."/>
            <person name="Lander E."/>
            <person name="Langley C.H."/>
            <person name="Lapoint R."/>
            <person name="Lazzaro B.P."/>
            <person name="Lee S.J."/>
            <person name="Levesque L."/>
            <person name="Li R."/>
            <person name="Lin C.F."/>
            <person name="Lin M.F."/>
            <person name="Lindblad-Toh K."/>
            <person name="Llopart A."/>
            <person name="Long M."/>
            <person name="Low L."/>
            <person name="Lozovsky E."/>
            <person name="Lu J."/>
            <person name="Luo M."/>
            <person name="Machado C.A."/>
            <person name="Makalowski W."/>
            <person name="Marzo M."/>
            <person name="Matsuda M."/>
            <person name="Matzkin L."/>
            <person name="McAllister B."/>
            <person name="McBride C.S."/>
            <person name="McKernan B."/>
            <person name="McKernan K."/>
            <person name="Mendez-Lago M."/>
            <person name="Minx P."/>
            <person name="Mollenhauer M.U."/>
            <person name="Montooth K."/>
            <person name="Mount S.M."/>
            <person name="Mu X."/>
            <person name="Myers E."/>
            <person name="Negre B."/>
            <person name="Newfeld S."/>
            <person name="Nielsen R."/>
            <person name="Noor M.A."/>
            <person name="O'Grady P."/>
            <person name="Pachter L."/>
            <person name="Papaceit M."/>
            <person name="Parisi M.J."/>
            <person name="Parisi M."/>
            <person name="Parts L."/>
            <person name="Pedersen J.S."/>
            <person name="Pesole G."/>
            <person name="Phillippy A.M."/>
            <person name="Ponting C.P."/>
            <person name="Pop M."/>
            <person name="Porcelli D."/>
            <person name="Powell J.R."/>
            <person name="Prohaska S."/>
            <person name="Pruitt K."/>
            <person name="Puig M."/>
            <person name="Quesneville H."/>
            <person name="Ram K.R."/>
            <person name="Rand D."/>
            <person name="Rasmussen M.D."/>
            <person name="Reed L.K."/>
            <person name="Reenan R."/>
            <person name="Reily A."/>
            <person name="Remington K.A."/>
            <person name="Rieger T.T."/>
            <person name="Ritchie M.G."/>
            <person name="Robin C."/>
            <person name="Rogers Y.H."/>
            <person name="Rohde C."/>
            <person name="Rozas J."/>
            <person name="Rubenfield M.J."/>
            <person name="Ruiz A."/>
            <person name="Russo S."/>
            <person name="Salzberg S.L."/>
            <person name="Sanchez-Gracia A."/>
            <person name="Saranga D.J."/>
            <person name="Sato H."/>
            <person name="Schaeffer S.W."/>
            <person name="Schatz M.C."/>
            <person name="Schlenke T."/>
            <person name="Schwartz R."/>
            <person name="Segarra C."/>
            <person name="Singh R.S."/>
            <person name="Sirot L."/>
            <person name="Sirota M."/>
            <person name="Sisneros N.B."/>
            <person name="Smith C.D."/>
            <person name="Smith T.F."/>
            <person name="Spieth J."/>
            <person name="Stage D.E."/>
            <person name="Stark A."/>
            <person name="Stephan W."/>
            <person name="Strausberg R.L."/>
            <person name="Strempel S."/>
            <person name="Sturgill D."/>
            <person name="Sutton G."/>
            <person name="Sutton G.G."/>
            <person name="Tao W."/>
            <person name="Teichmann S."/>
            <person name="Tobari Y.N."/>
            <person name="Tomimura Y."/>
            <person name="Tsolas J.M."/>
            <person name="Valente V.L."/>
            <person name="Venter E."/>
            <person name="Venter J.C."/>
            <person name="Vicario S."/>
            <person name="Vieira F.G."/>
            <person name="Vilella A.J."/>
            <person name="Villasante A."/>
            <person name="Walenz B."/>
            <person name="Wang J."/>
            <person name="Wasserman M."/>
            <person name="Watts T."/>
            <person name="Wilson D."/>
            <person name="Wilson R.K."/>
            <person name="Wing R.A."/>
            <person name="Wolfner M.F."/>
            <person name="Wong A."/>
            <person name="Wong G.K."/>
            <person name="Wu C.I."/>
            <person name="Wu G."/>
            <person name="Yamamoto D."/>
            <person name="Yang H.P."/>
            <person name="Yang S.P."/>
            <person name="Yorke J.A."/>
            <person name="Yoshida K."/>
            <person name="Zdobnov E."/>
            <person name="Zhang P."/>
            <person name="Zhang Y."/>
            <person name="Zimin A.V."/>
            <person name="Baldwin J."/>
            <person name="Abdouelleil A."/>
            <person name="Abdulkadir J."/>
            <person name="Abebe A."/>
            <person name="Abera B."/>
            <person name="Abreu J."/>
            <person name="Acer S.C."/>
            <person name="Aftuck L."/>
            <person name="Alexander A."/>
            <person name="An P."/>
            <person name="Anderson E."/>
            <person name="Anderson S."/>
            <person name="Arachi H."/>
            <person name="Azer M."/>
            <person name="Bachantsang P."/>
            <person name="Barry A."/>
            <person name="Bayul T."/>
            <person name="Berlin A."/>
            <person name="Bessette D."/>
            <person name="Bloom T."/>
            <person name="Blye J."/>
            <person name="Boguslavskiy L."/>
            <person name="Bonnet C."/>
            <person name="Boukhgalter B."/>
            <person name="Bourzgui I."/>
            <person name="Brown A."/>
            <person name="Cahill P."/>
            <person name="Channer S."/>
            <person name="Cheshatsang Y."/>
            <person name="Chuda L."/>
            <person name="Citroen M."/>
            <person name="Collymore A."/>
            <person name="Cooke P."/>
            <person name="Costello M."/>
            <person name="D'Aco K."/>
            <person name="Daza R."/>
            <person name="De Haan G."/>
            <person name="DeGray S."/>
            <person name="DeMaso C."/>
            <person name="Dhargay N."/>
            <person name="Dooley K."/>
            <person name="Dooley E."/>
            <person name="Doricent M."/>
            <person name="Dorje P."/>
            <person name="Dorjee K."/>
            <person name="Dupes A."/>
            <person name="Elong R."/>
            <person name="Falk J."/>
            <person name="Farina A."/>
            <person name="Faro S."/>
            <person name="Ferguson D."/>
            <person name="Fisher S."/>
            <person name="Foley C.D."/>
            <person name="Franke A."/>
            <person name="Friedrich D."/>
            <person name="Gadbois L."/>
            <person name="Gearin G."/>
            <person name="Gearin C.R."/>
            <person name="Giannoukos G."/>
            <person name="Goode T."/>
            <person name="Graham J."/>
            <person name="Grandbois E."/>
            <person name="Grewal S."/>
            <person name="Gyaltsen K."/>
            <person name="Hafez N."/>
            <person name="Hagos B."/>
            <person name="Hall J."/>
            <person name="Henson C."/>
            <person name="Hollinger A."/>
            <person name="Honan T."/>
            <person name="Huard M.D."/>
            <person name="Hughes L."/>
            <person name="Hurhula B."/>
            <person name="Husby M.E."/>
            <person name="Kamat A."/>
            <person name="Kanga B."/>
            <person name="Kashin S."/>
            <person name="Khazanovich D."/>
            <person name="Kisner P."/>
            <person name="Lance K."/>
            <person name="Lara M."/>
            <person name="Lee W."/>
            <person name="Lennon N."/>
            <person name="Letendre F."/>
            <person name="LeVine R."/>
            <person name="Lipovsky A."/>
            <person name="Liu X."/>
            <person name="Liu J."/>
            <person name="Liu S."/>
            <person name="Lokyitsang T."/>
            <person name="Lokyitsang Y."/>
            <person name="Lubonja R."/>
            <person name="Lui A."/>
            <person name="MacDonald P."/>
            <person name="Magnisalis V."/>
            <person name="Maru K."/>
            <person name="Matthews C."/>
            <person name="McCusker W."/>
            <person name="McDonough S."/>
            <person name="Mehta T."/>
            <person name="Meldrim J."/>
            <person name="Meneus L."/>
            <person name="Mihai O."/>
            <person name="Mihalev A."/>
            <person name="Mihova T."/>
            <person name="Mittelman R."/>
            <person name="Mlenga V."/>
            <person name="Montmayeur A."/>
            <person name="Mulrain L."/>
            <person name="Navidi A."/>
            <person name="Naylor J."/>
            <person name="Negash T."/>
            <person name="Nguyen T."/>
            <person name="Nguyen N."/>
            <person name="Nicol R."/>
            <person name="Norbu C."/>
            <person name="Norbu N."/>
            <person name="Novod N."/>
            <person name="O'Neill B."/>
            <person name="Osman S."/>
            <person name="Markiewicz E."/>
            <person name="Oyono O.L."/>
            <person name="Patti C."/>
            <person name="Phunkhang P."/>
            <person name="Pierre F."/>
            <person name="Priest M."/>
            <person name="Raghuraman S."/>
            <person name="Rege F."/>
            <person name="Reyes R."/>
            <person name="Rise C."/>
            <person name="Rogov P."/>
            <person name="Ross K."/>
            <person name="Ryan E."/>
            <person name="Settipalli S."/>
            <person name="Shea T."/>
            <person name="Sherpa N."/>
            <person name="Shi L."/>
            <person name="Shih D."/>
            <person name="Sparrow T."/>
            <person name="Spaulding J."/>
            <person name="Stalker J."/>
            <person name="Stange-Thomann N."/>
            <person name="Stavropoulos S."/>
            <person name="Stone C."/>
            <person name="Strader C."/>
            <person name="Tesfaye S."/>
            <person name="Thomson T."/>
            <person name="Thoulutsang Y."/>
            <person name="Thoulutsang D."/>
            <person name="Topham K."/>
            <person name="Topping I."/>
            <person name="Tsamla T."/>
            <person name="Vassiliev H."/>
            <person name="Vo A."/>
            <person name="Wangchuk T."/>
            <person name="Wangdi T."/>
            <person name="Weiand M."/>
            <person name="Wilkinson J."/>
            <person name="Wilson A."/>
            <person name="Yadav S."/>
            <person name="Young G."/>
            <person name="Yu Q."/>
            <person name="Zembek L."/>
            <person name="Zhong D."/>
            <person name="Zimmer A."/>
            <person name="Zwirko Z."/>
            <person name="Jaffe D.B."/>
            <person name="Alvarez P."/>
            <person name="Brockman W."/>
            <person name="Butler J."/>
            <person name="Chin C."/>
            <person name="Gnerre S."/>
            <person name="Grabherr M."/>
            <person name="Kleber M."/>
            <person name="Mauceli E."/>
            <person name="MacCallum I."/>
        </authorList>
    </citation>
    <scope>NUCLEOTIDE SEQUENCE [LARGE SCALE GENOMIC DNA]</scope>
    <source>
        <strain evidence="4">Tucson 14030-0811.24</strain>
    </source>
</reference>
<gene>
    <name evidence="3" type="primary">Dwil\GK14897</name>
    <name evidence="3" type="ORF">Dwil_GK14897</name>
</gene>
<evidence type="ECO:0000256" key="1">
    <source>
        <dbReference type="SAM" id="Coils"/>
    </source>
</evidence>
<feature type="coiled-coil region" evidence="1">
    <location>
        <begin position="243"/>
        <end position="270"/>
    </location>
</feature>
<name>B4MWD6_DROWI</name>
<protein>
    <submittedName>
        <fullName evidence="3">Uncharacterized protein</fullName>
    </submittedName>
</protein>
<accession>B4MWD6</accession>
<dbReference type="Proteomes" id="UP000007798">
    <property type="component" value="Unassembled WGS sequence"/>
</dbReference>
<dbReference type="HOGENOM" id="CLU_1054751_0_0_1"/>
<evidence type="ECO:0000256" key="2">
    <source>
        <dbReference type="SAM" id="MobiDB-lite"/>
    </source>
</evidence>
<dbReference type="eggNOG" id="ENOG502T9CM">
    <property type="taxonomic scope" value="Eukaryota"/>
</dbReference>
<evidence type="ECO:0000313" key="4">
    <source>
        <dbReference type="Proteomes" id="UP000007798"/>
    </source>
</evidence>
<dbReference type="OMA" id="HVINYVL"/>
<dbReference type="PhylomeDB" id="B4MWD6"/>
<dbReference type="FunCoup" id="B4MWD6">
    <property type="interactions" value="47"/>
</dbReference>
<dbReference type="InParanoid" id="B4MWD6"/>
<dbReference type="EMBL" id="CH963857">
    <property type="protein sequence ID" value="EDW76006.1"/>
    <property type="molecule type" value="Genomic_DNA"/>
</dbReference>
<dbReference type="AlphaFoldDB" id="B4MWD6"/>
<dbReference type="OrthoDB" id="7779943at2759"/>
<organism evidence="3 4">
    <name type="scientific">Drosophila willistoni</name>
    <name type="common">Fruit fly</name>
    <dbReference type="NCBI Taxonomy" id="7260"/>
    <lineage>
        <taxon>Eukaryota</taxon>
        <taxon>Metazoa</taxon>
        <taxon>Ecdysozoa</taxon>
        <taxon>Arthropoda</taxon>
        <taxon>Hexapoda</taxon>
        <taxon>Insecta</taxon>
        <taxon>Pterygota</taxon>
        <taxon>Neoptera</taxon>
        <taxon>Endopterygota</taxon>
        <taxon>Diptera</taxon>
        <taxon>Brachycera</taxon>
        <taxon>Muscomorpha</taxon>
        <taxon>Ephydroidea</taxon>
        <taxon>Drosophilidae</taxon>
        <taxon>Drosophila</taxon>
        <taxon>Sophophora</taxon>
    </lineage>
</organism>
<keyword evidence="1" id="KW-0175">Coiled coil</keyword>
<dbReference type="GO" id="GO:0005721">
    <property type="term" value="C:pericentric heterochromatin"/>
    <property type="evidence" value="ECO:0007669"/>
    <property type="project" value="EnsemblMetazoa"/>
</dbReference>
<keyword evidence="4" id="KW-1185">Reference proteome</keyword>
<feature type="compositionally biased region" description="Low complexity" evidence="2">
    <location>
        <begin position="1"/>
        <end position="17"/>
    </location>
</feature>
<evidence type="ECO:0000313" key="3">
    <source>
        <dbReference type="EMBL" id="EDW76006.1"/>
    </source>
</evidence>
<proteinExistence type="predicted"/>
<feature type="region of interest" description="Disordered" evidence="2">
    <location>
        <begin position="1"/>
        <end position="29"/>
    </location>
</feature>